<keyword evidence="4" id="KW-0324">Glycolysis</keyword>
<evidence type="ECO:0000256" key="3">
    <source>
        <dbReference type="ARBA" id="ARBA00013068"/>
    </source>
</evidence>
<dbReference type="Pfam" id="PF00274">
    <property type="entry name" value="Glycolytic"/>
    <property type="match status" value="1"/>
</dbReference>
<protein>
    <recommendedName>
        <fullName evidence="3">fructose-bisphosphate aldolase</fullName>
        <ecNumber evidence="3">4.1.2.13</ecNumber>
    </recommendedName>
</protein>
<dbReference type="EMBL" id="CAKOGL010000013">
    <property type="protein sequence ID" value="CAH2093590.1"/>
    <property type="molecule type" value="Genomic_DNA"/>
</dbReference>
<dbReference type="Gene3D" id="3.20.20.70">
    <property type="entry name" value="Aldolase class I"/>
    <property type="match status" value="1"/>
</dbReference>
<comment type="similarity">
    <text evidence="2">Belongs to the class I fructose-bisphosphate aldolase family.</text>
</comment>
<gene>
    <name evidence="6" type="ORF">EEDITHA_LOCUS9242</name>
</gene>
<dbReference type="GO" id="GO:0004332">
    <property type="term" value="F:fructose-bisphosphate aldolase activity"/>
    <property type="evidence" value="ECO:0007669"/>
    <property type="project" value="UniProtKB-EC"/>
</dbReference>
<evidence type="ECO:0000256" key="5">
    <source>
        <dbReference type="ARBA" id="ARBA00023239"/>
    </source>
</evidence>
<dbReference type="AlphaFoldDB" id="A0AAU9U9T5"/>
<comment type="pathway">
    <text evidence="1">Carbohydrate degradation; glycolysis; D-glyceraldehyde 3-phosphate and glycerone phosphate from D-glucose: step 4/4.</text>
</comment>
<sequence>MPTFFSYPDYELQQKLKKTADAIVAPGKGILAVDEANEAIGKLLASVGLDNNENNRRRYRQLLFTTDAVSNNLILLLLFCL</sequence>
<accession>A0AAU9U9T5</accession>
<proteinExistence type="inferred from homology"/>
<evidence type="ECO:0000313" key="6">
    <source>
        <dbReference type="EMBL" id="CAH2093590.1"/>
    </source>
</evidence>
<dbReference type="Proteomes" id="UP001153954">
    <property type="component" value="Unassembled WGS sequence"/>
</dbReference>
<comment type="caution">
    <text evidence="6">The sequence shown here is derived from an EMBL/GenBank/DDBJ whole genome shotgun (WGS) entry which is preliminary data.</text>
</comment>
<evidence type="ECO:0000256" key="4">
    <source>
        <dbReference type="ARBA" id="ARBA00023152"/>
    </source>
</evidence>
<reference evidence="6" key="1">
    <citation type="submission" date="2022-03" db="EMBL/GenBank/DDBJ databases">
        <authorList>
            <person name="Tunstrom K."/>
        </authorList>
    </citation>
    <scope>NUCLEOTIDE SEQUENCE</scope>
</reference>
<evidence type="ECO:0000313" key="7">
    <source>
        <dbReference type="Proteomes" id="UP001153954"/>
    </source>
</evidence>
<evidence type="ECO:0000256" key="1">
    <source>
        <dbReference type="ARBA" id="ARBA00004714"/>
    </source>
</evidence>
<keyword evidence="5" id="KW-0456">Lyase</keyword>
<dbReference type="PANTHER" id="PTHR11627">
    <property type="entry name" value="FRUCTOSE-BISPHOSPHATE ALDOLASE"/>
    <property type="match status" value="1"/>
</dbReference>
<keyword evidence="7" id="KW-1185">Reference proteome</keyword>
<dbReference type="EC" id="4.1.2.13" evidence="3"/>
<organism evidence="6 7">
    <name type="scientific">Euphydryas editha</name>
    <name type="common">Edith's checkerspot</name>
    <dbReference type="NCBI Taxonomy" id="104508"/>
    <lineage>
        <taxon>Eukaryota</taxon>
        <taxon>Metazoa</taxon>
        <taxon>Ecdysozoa</taxon>
        <taxon>Arthropoda</taxon>
        <taxon>Hexapoda</taxon>
        <taxon>Insecta</taxon>
        <taxon>Pterygota</taxon>
        <taxon>Neoptera</taxon>
        <taxon>Endopterygota</taxon>
        <taxon>Lepidoptera</taxon>
        <taxon>Glossata</taxon>
        <taxon>Ditrysia</taxon>
        <taxon>Papilionoidea</taxon>
        <taxon>Nymphalidae</taxon>
        <taxon>Nymphalinae</taxon>
        <taxon>Euphydryas</taxon>
    </lineage>
</organism>
<dbReference type="InterPro" id="IPR000741">
    <property type="entry name" value="FBA_I"/>
</dbReference>
<dbReference type="GO" id="GO:0006096">
    <property type="term" value="P:glycolytic process"/>
    <property type="evidence" value="ECO:0007669"/>
    <property type="project" value="UniProtKB-KW"/>
</dbReference>
<evidence type="ECO:0000256" key="2">
    <source>
        <dbReference type="ARBA" id="ARBA00010387"/>
    </source>
</evidence>
<dbReference type="InterPro" id="IPR013785">
    <property type="entry name" value="Aldolase_TIM"/>
</dbReference>
<dbReference type="SUPFAM" id="SSF51569">
    <property type="entry name" value="Aldolase"/>
    <property type="match status" value="1"/>
</dbReference>
<name>A0AAU9U9T5_EUPED</name>